<evidence type="ECO:0000259" key="12">
    <source>
        <dbReference type="Pfam" id="PF02737"/>
    </source>
</evidence>
<keyword evidence="3" id="KW-0276">Fatty acid metabolism</keyword>
<sequence>MSGADMTDPISAQYADVDFTPLDAFAADEVVTHSPVQDVRLSSGKTLALITLDNGRDHRRPNTLGPATLAELHQTLTGLAQRAASGQIQAVGITGKQYILAAGADLSDISRLDSKANAKLIAQRGHQVLGMLGALGVPTFAFVNGLALGGGLEIALNSSYRTVDASAAAIALPEVFLGIIPGWGGACLLPNLIGIENALEVVVSNPLKQNRMLRPQQAFDYGIFDAIFGAANFLEDSLRWADQVLGGQITVERKNEPGRIERTVKWPAAIKIARGMLQARIGTVPRSPYAALELLEKARSGNSRKDKAAGFAREDEELSELVVGDQFAASMYAFDLVQKRAKRPVGAPDKALARKVTMVGVIGAGLMASQFALLFVRKLQVPVLITDLDQARVDKGLAYIGDEIDKLAAKGRIDSDTANKLRGLIHGTTDKSEYADCDFVIEAVFEEVGVKQQVFGEIEQIIAEDAILATNTSSLSVAEIGSKLAHPERLIGFHFFNPVAVMPLIEIVATPQSTDAALSTAFVVARGLGKSAVRTADAPGFVVNRLLAGVMGEAARALYEGTPLLTVEKAFAPLGLPMTPFQLIDLVGWKVAAHVQDTMAHAFPDRFFASANFHELADLPQVVEKDKNGRVTGWTKAAQKVLKGAVGTSPVAEDEILRRVQDHLAREMHLMLTEGVVPEVEDIDLCLILGAGWPFIDGGASPYLDREGASERVSGAPFHDPKIVGIGG</sequence>
<comment type="similarity">
    <text evidence="2">In the central section; belongs to the 3-hydroxyacyl-CoA dehydrogenase family.</text>
</comment>
<evidence type="ECO:0000256" key="4">
    <source>
        <dbReference type="ARBA" id="ARBA00022963"/>
    </source>
</evidence>
<evidence type="ECO:0000313" key="13">
    <source>
        <dbReference type="EMBL" id="GAA3772142.1"/>
    </source>
</evidence>
<dbReference type="SUPFAM" id="SSF48179">
    <property type="entry name" value="6-phosphogluconate dehydrogenase C-terminal domain-like"/>
    <property type="match status" value="2"/>
</dbReference>
<dbReference type="SUPFAM" id="SSF52096">
    <property type="entry name" value="ClpP/crotonase"/>
    <property type="match status" value="1"/>
</dbReference>
<evidence type="ECO:0000256" key="6">
    <source>
        <dbReference type="ARBA" id="ARBA00023027"/>
    </source>
</evidence>
<dbReference type="Pfam" id="PF02737">
    <property type="entry name" value="3HCDH_N"/>
    <property type="match status" value="1"/>
</dbReference>
<comment type="pathway">
    <text evidence="1">Lipid metabolism; fatty acid beta-oxidation.</text>
</comment>
<dbReference type="Pfam" id="PF00378">
    <property type="entry name" value="ECH_1"/>
    <property type="match status" value="1"/>
</dbReference>
<evidence type="ECO:0000256" key="5">
    <source>
        <dbReference type="ARBA" id="ARBA00023002"/>
    </source>
</evidence>
<evidence type="ECO:0000256" key="1">
    <source>
        <dbReference type="ARBA" id="ARBA00005005"/>
    </source>
</evidence>
<accession>A0ABP7GP01</accession>
<dbReference type="EMBL" id="BAABAF010000008">
    <property type="protein sequence ID" value="GAA3772142.1"/>
    <property type="molecule type" value="Genomic_DNA"/>
</dbReference>
<keyword evidence="6" id="KW-0520">NAD</keyword>
<dbReference type="PANTHER" id="PTHR43612">
    <property type="entry name" value="TRIFUNCTIONAL ENZYME SUBUNIT ALPHA"/>
    <property type="match status" value="1"/>
</dbReference>
<evidence type="ECO:0000313" key="14">
    <source>
        <dbReference type="Proteomes" id="UP001500540"/>
    </source>
</evidence>
<evidence type="ECO:0000256" key="10">
    <source>
        <dbReference type="ARBA" id="ARBA00049556"/>
    </source>
</evidence>
<gene>
    <name evidence="13" type="ORF">GCM10022240_25290</name>
</gene>
<feature type="domain" description="3-hydroxyacyl-CoA dehydrogenase C-terminal" evidence="11">
    <location>
        <begin position="540"/>
        <end position="629"/>
    </location>
</feature>
<keyword evidence="5" id="KW-0560">Oxidoreductase</keyword>
<dbReference type="PANTHER" id="PTHR43612:SF3">
    <property type="entry name" value="TRIFUNCTIONAL ENZYME SUBUNIT ALPHA, MITOCHONDRIAL"/>
    <property type="match status" value="1"/>
</dbReference>
<evidence type="ECO:0000256" key="7">
    <source>
        <dbReference type="ARBA" id="ARBA00023098"/>
    </source>
</evidence>
<dbReference type="Gene3D" id="1.10.1040.50">
    <property type="match status" value="1"/>
</dbReference>
<dbReference type="InterPro" id="IPR006176">
    <property type="entry name" value="3-OHacyl-CoA_DH_NAD-bd"/>
</dbReference>
<dbReference type="InterPro" id="IPR036291">
    <property type="entry name" value="NAD(P)-bd_dom_sf"/>
</dbReference>
<keyword evidence="9" id="KW-0511">Multifunctional enzyme</keyword>
<dbReference type="Pfam" id="PF00725">
    <property type="entry name" value="3HCDH"/>
    <property type="match status" value="1"/>
</dbReference>
<proteinExistence type="inferred from homology"/>
<comment type="catalytic activity">
    <reaction evidence="10">
        <text>a (3S)-3-hydroxyacyl-CoA + NAD(+) = a 3-oxoacyl-CoA + NADH + H(+)</text>
        <dbReference type="Rhea" id="RHEA:22432"/>
        <dbReference type="ChEBI" id="CHEBI:15378"/>
        <dbReference type="ChEBI" id="CHEBI:57318"/>
        <dbReference type="ChEBI" id="CHEBI:57540"/>
        <dbReference type="ChEBI" id="CHEBI:57945"/>
        <dbReference type="ChEBI" id="CHEBI:90726"/>
        <dbReference type="EC" id="1.1.1.35"/>
    </reaction>
</comment>
<name>A0ABP7GP01_9MICO</name>
<protein>
    <submittedName>
        <fullName evidence="13">3-hydroxyacyl-CoA dehydrogenase NAD-binding domain-containing protein</fullName>
    </submittedName>
</protein>
<dbReference type="InterPro" id="IPR008927">
    <property type="entry name" value="6-PGluconate_DH-like_C_sf"/>
</dbReference>
<comment type="caution">
    <text evidence="13">The sequence shown here is derived from an EMBL/GenBank/DDBJ whole genome shotgun (WGS) entry which is preliminary data.</text>
</comment>
<keyword evidence="7" id="KW-0443">Lipid metabolism</keyword>
<evidence type="ECO:0000259" key="11">
    <source>
        <dbReference type="Pfam" id="PF00725"/>
    </source>
</evidence>
<evidence type="ECO:0000256" key="8">
    <source>
        <dbReference type="ARBA" id="ARBA00023239"/>
    </source>
</evidence>
<keyword evidence="4" id="KW-0442">Lipid degradation</keyword>
<evidence type="ECO:0000256" key="2">
    <source>
        <dbReference type="ARBA" id="ARBA00007005"/>
    </source>
</evidence>
<dbReference type="CDD" id="cd06558">
    <property type="entry name" value="crotonase-like"/>
    <property type="match status" value="1"/>
</dbReference>
<dbReference type="InterPro" id="IPR001753">
    <property type="entry name" value="Enoyl-CoA_hydra/iso"/>
</dbReference>
<dbReference type="Gene3D" id="3.90.226.10">
    <property type="entry name" value="2-enoyl-CoA Hydratase, Chain A, domain 1"/>
    <property type="match status" value="1"/>
</dbReference>
<dbReference type="InterPro" id="IPR029045">
    <property type="entry name" value="ClpP/crotonase-like_dom_sf"/>
</dbReference>
<feature type="domain" description="3-hydroxyacyl-CoA dehydrogenase NAD binding" evidence="12">
    <location>
        <begin position="359"/>
        <end position="537"/>
    </location>
</feature>
<dbReference type="Gene3D" id="3.40.50.720">
    <property type="entry name" value="NAD(P)-binding Rossmann-like Domain"/>
    <property type="match status" value="1"/>
</dbReference>
<evidence type="ECO:0000256" key="3">
    <source>
        <dbReference type="ARBA" id="ARBA00022832"/>
    </source>
</evidence>
<evidence type="ECO:0000256" key="9">
    <source>
        <dbReference type="ARBA" id="ARBA00023268"/>
    </source>
</evidence>
<dbReference type="Proteomes" id="UP001500540">
    <property type="component" value="Unassembled WGS sequence"/>
</dbReference>
<keyword evidence="14" id="KW-1185">Reference proteome</keyword>
<dbReference type="InterPro" id="IPR050136">
    <property type="entry name" value="FA_oxidation_alpha_subunit"/>
</dbReference>
<reference evidence="14" key="1">
    <citation type="journal article" date="2019" name="Int. J. Syst. Evol. Microbiol.">
        <title>The Global Catalogue of Microorganisms (GCM) 10K type strain sequencing project: providing services to taxonomists for standard genome sequencing and annotation.</title>
        <authorList>
            <consortium name="The Broad Institute Genomics Platform"/>
            <consortium name="The Broad Institute Genome Sequencing Center for Infectious Disease"/>
            <person name="Wu L."/>
            <person name="Ma J."/>
        </authorList>
    </citation>
    <scope>NUCLEOTIDE SEQUENCE [LARGE SCALE GENOMIC DNA]</scope>
    <source>
        <strain evidence="14">JCM 16950</strain>
    </source>
</reference>
<organism evidence="13 14">
    <name type="scientific">Microbacterium kribbense</name>
    <dbReference type="NCBI Taxonomy" id="433645"/>
    <lineage>
        <taxon>Bacteria</taxon>
        <taxon>Bacillati</taxon>
        <taxon>Actinomycetota</taxon>
        <taxon>Actinomycetes</taxon>
        <taxon>Micrococcales</taxon>
        <taxon>Microbacteriaceae</taxon>
        <taxon>Microbacterium</taxon>
    </lineage>
</organism>
<keyword evidence="8" id="KW-0456">Lyase</keyword>
<dbReference type="InterPro" id="IPR006108">
    <property type="entry name" value="3HC_DH_C"/>
</dbReference>
<dbReference type="SUPFAM" id="SSF51735">
    <property type="entry name" value="NAD(P)-binding Rossmann-fold domains"/>
    <property type="match status" value="1"/>
</dbReference>